<gene>
    <name evidence="8" type="ORF">HMF3257_33400</name>
</gene>
<name>A0A327NUX4_9BACT</name>
<evidence type="ECO:0000256" key="5">
    <source>
        <dbReference type="ARBA" id="ARBA00023002"/>
    </source>
</evidence>
<accession>A0A327NUX4</accession>
<dbReference type="SUPFAM" id="SSF54373">
    <property type="entry name" value="FAD-linked reductases, C-terminal domain"/>
    <property type="match status" value="1"/>
</dbReference>
<dbReference type="RefSeq" id="WP_111348861.1">
    <property type="nucleotide sequence ID" value="NZ_QLII01000001.1"/>
</dbReference>
<dbReference type="Pfam" id="PF05199">
    <property type="entry name" value="GMC_oxred_C"/>
    <property type="match status" value="1"/>
</dbReference>
<comment type="caution">
    <text evidence="8">The sequence shown here is derived from an EMBL/GenBank/DDBJ whole genome shotgun (WGS) entry which is preliminary data.</text>
</comment>
<keyword evidence="9" id="KW-1185">Reference proteome</keyword>
<dbReference type="SUPFAM" id="SSF51905">
    <property type="entry name" value="FAD/NAD(P)-binding domain"/>
    <property type="match status" value="1"/>
</dbReference>
<evidence type="ECO:0000313" key="9">
    <source>
        <dbReference type="Proteomes" id="UP000249016"/>
    </source>
</evidence>
<organism evidence="8 9">
    <name type="scientific">Spirosoma telluris</name>
    <dbReference type="NCBI Taxonomy" id="2183553"/>
    <lineage>
        <taxon>Bacteria</taxon>
        <taxon>Pseudomonadati</taxon>
        <taxon>Bacteroidota</taxon>
        <taxon>Cytophagia</taxon>
        <taxon>Cytophagales</taxon>
        <taxon>Cytophagaceae</taxon>
        <taxon>Spirosoma</taxon>
    </lineage>
</organism>
<evidence type="ECO:0000313" key="8">
    <source>
        <dbReference type="EMBL" id="RAI77816.1"/>
    </source>
</evidence>
<dbReference type="Pfam" id="PF00732">
    <property type="entry name" value="GMC_oxred_N"/>
    <property type="match status" value="1"/>
</dbReference>
<feature type="domain" description="Glucose-methanol-choline oxidoreductase C-terminal" evidence="7">
    <location>
        <begin position="437"/>
        <end position="556"/>
    </location>
</feature>
<dbReference type="InterPro" id="IPR000172">
    <property type="entry name" value="GMC_OxRdtase_N"/>
</dbReference>
<dbReference type="InterPro" id="IPR036188">
    <property type="entry name" value="FAD/NAD-bd_sf"/>
</dbReference>
<dbReference type="GO" id="GO:0016614">
    <property type="term" value="F:oxidoreductase activity, acting on CH-OH group of donors"/>
    <property type="evidence" value="ECO:0007669"/>
    <property type="project" value="InterPro"/>
</dbReference>
<dbReference type="InterPro" id="IPR051473">
    <property type="entry name" value="P2Ox-like"/>
</dbReference>
<reference evidence="8 9" key="1">
    <citation type="submission" date="2018-06" db="EMBL/GenBank/DDBJ databases">
        <title>Spirosoma sp. HMF3257 Genome sequencing and assembly.</title>
        <authorList>
            <person name="Kang H."/>
            <person name="Cha I."/>
            <person name="Kim H."/>
            <person name="Kang J."/>
            <person name="Joh K."/>
        </authorList>
    </citation>
    <scope>NUCLEOTIDE SEQUENCE [LARGE SCALE GENOMIC DNA]</scope>
    <source>
        <strain evidence="8 9">HMF3257</strain>
    </source>
</reference>
<dbReference type="PANTHER" id="PTHR42784:SF1">
    <property type="entry name" value="PYRANOSE 2-OXIDASE"/>
    <property type="match status" value="1"/>
</dbReference>
<evidence type="ECO:0000259" key="7">
    <source>
        <dbReference type="Pfam" id="PF05199"/>
    </source>
</evidence>
<keyword evidence="3" id="KW-0285">Flavoprotein</keyword>
<evidence type="ECO:0000256" key="3">
    <source>
        <dbReference type="ARBA" id="ARBA00022630"/>
    </source>
</evidence>
<comment type="cofactor">
    <cofactor evidence="1">
        <name>FAD</name>
        <dbReference type="ChEBI" id="CHEBI:57692"/>
    </cofactor>
</comment>
<dbReference type="Proteomes" id="UP000249016">
    <property type="component" value="Unassembled WGS sequence"/>
</dbReference>
<feature type="domain" description="Glucose-methanol-choline oxidoreductase N-terminal" evidence="6">
    <location>
        <begin position="231"/>
        <end position="344"/>
    </location>
</feature>
<dbReference type="AlphaFoldDB" id="A0A327NUX4"/>
<dbReference type="EMBL" id="QLII01000001">
    <property type="protein sequence ID" value="RAI77816.1"/>
    <property type="molecule type" value="Genomic_DNA"/>
</dbReference>
<dbReference type="InterPro" id="IPR007867">
    <property type="entry name" value="GMC_OxRtase_C"/>
</dbReference>
<dbReference type="PANTHER" id="PTHR42784">
    <property type="entry name" value="PYRANOSE 2-OXIDASE"/>
    <property type="match status" value="1"/>
</dbReference>
<sequence length="573" mass="64342">MPNLNTTVNKTHTYDALVIGSGISGGWAAKELCEKGLKTLVLERGRLVNHVEDYPTMNLDHWDFPHREALSHADQQTYHIQTRSGFINETNKHFFNNDLDAPYTEVKRFDWIRGNQVGGRSLLWGKQCYRWSDLDFEANAKDGIAIDWPIRYKDIEPWYTYAEKFVGISGEKLGLSHLPDGYFLPPMELNCLEKHVRTELERKFKGRHLTIGRVAHLTEPKPWHLELGRAQCQNRNRCSRGCPYGAYFSSNAATLPAANKTNNFTIRPNSVVHSIIYDEQKQRATGVRVIDTESKEMVEFYARIIFCNASTLGTTSILLNSTSKRYPNGLGNDSGELGHNLMDHHYRLGAMGSFDGFEDQYYKGRRPNGIFIPRFRNLDEATRTDKFIRGYDYQGAAGRGNWGGGVNQEGIGANFKDSLFQPGGWGMSLVGFGECLPYHDNQVTLDQNKKDKWGLPTLAIDAEFKENEMKMREQIKTDAVEMLEAAGLKNVASFDYSGGIGVGVHEMGTARMGRDPKTSVLNSNNQVHGVPNLFVTDGACMTSSSCVNPSITYMALTARAADFAIGELKKMNL</sequence>
<evidence type="ECO:0000256" key="2">
    <source>
        <dbReference type="ARBA" id="ARBA00010790"/>
    </source>
</evidence>
<dbReference type="OrthoDB" id="1154541at2"/>
<evidence type="ECO:0000256" key="4">
    <source>
        <dbReference type="ARBA" id="ARBA00022827"/>
    </source>
</evidence>
<protein>
    <submittedName>
        <fullName evidence="8">GMC family oxidoreductase</fullName>
    </submittedName>
</protein>
<evidence type="ECO:0000259" key="6">
    <source>
        <dbReference type="Pfam" id="PF00732"/>
    </source>
</evidence>
<evidence type="ECO:0000256" key="1">
    <source>
        <dbReference type="ARBA" id="ARBA00001974"/>
    </source>
</evidence>
<comment type="similarity">
    <text evidence="2">Belongs to the GMC oxidoreductase family.</text>
</comment>
<keyword evidence="5" id="KW-0560">Oxidoreductase</keyword>
<keyword evidence="4" id="KW-0274">FAD</keyword>
<dbReference type="Gene3D" id="3.50.50.60">
    <property type="entry name" value="FAD/NAD(P)-binding domain"/>
    <property type="match status" value="2"/>
</dbReference>
<dbReference type="GO" id="GO:0050660">
    <property type="term" value="F:flavin adenine dinucleotide binding"/>
    <property type="evidence" value="ECO:0007669"/>
    <property type="project" value="InterPro"/>
</dbReference>
<proteinExistence type="inferred from homology"/>